<dbReference type="EMBL" id="JABXYM010000001">
    <property type="protein sequence ID" value="MCR6096877.1"/>
    <property type="molecule type" value="Genomic_DNA"/>
</dbReference>
<keyword evidence="3" id="KW-1185">Reference proteome</keyword>
<evidence type="ECO:0000313" key="3">
    <source>
        <dbReference type="Proteomes" id="UP001057753"/>
    </source>
</evidence>
<dbReference type="RefSeq" id="WP_257821363.1">
    <property type="nucleotide sequence ID" value="NZ_JABXYM010000001.1"/>
</dbReference>
<proteinExistence type="predicted"/>
<keyword evidence="1" id="KW-0472">Membrane</keyword>
<evidence type="ECO:0000256" key="1">
    <source>
        <dbReference type="SAM" id="Phobius"/>
    </source>
</evidence>
<evidence type="ECO:0000313" key="2">
    <source>
        <dbReference type="EMBL" id="MCR6096877.1"/>
    </source>
</evidence>
<name>A0A9Q4B215_SALAG</name>
<dbReference type="Proteomes" id="UP001057753">
    <property type="component" value="Unassembled WGS sequence"/>
</dbReference>
<feature type="transmembrane region" description="Helical" evidence="1">
    <location>
        <begin position="38"/>
        <end position="59"/>
    </location>
</feature>
<comment type="caution">
    <text evidence="2">The sequence shown here is derived from an EMBL/GenBank/DDBJ whole genome shotgun (WGS) entry which is preliminary data.</text>
</comment>
<feature type="transmembrane region" description="Helical" evidence="1">
    <location>
        <begin position="9"/>
        <end position="32"/>
    </location>
</feature>
<dbReference type="AlphaFoldDB" id="A0A9Q4B215"/>
<organism evidence="2 3">
    <name type="scientific">Salipaludibacillus agaradhaerens</name>
    <name type="common">Bacillus agaradhaerens</name>
    <dbReference type="NCBI Taxonomy" id="76935"/>
    <lineage>
        <taxon>Bacteria</taxon>
        <taxon>Bacillati</taxon>
        <taxon>Bacillota</taxon>
        <taxon>Bacilli</taxon>
        <taxon>Bacillales</taxon>
        <taxon>Bacillaceae</taxon>
    </lineage>
</organism>
<protein>
    <submittedName>
        <fullName evidence="2">Uncharacterized protein</fullName>
    </submittedName>
</protein>
<sequence>MNKTLEKHIAALIVTLILCGGWVMVLAGLRTLDALNPYIVPGITLGLGVLIYIAIYNNYRSEQ</sequence>
<gene>
    <name evidence="2" type="ORF">HXA33_09945</name>
</gene>
<accession>A0A9Q4B215</accession>
<reference evidence="2" key="1">
    <citation type="submission" date="2020-06" db="EMBL/GenBank/DDBJ databases">
        <title>Insight into the genomes of haloalkaliphilic bacilli from Kenyan soda lakes.</title>
        <authorList>
            <person name="Mwirichia R."/>
            <person name="Villamizar G.C."/>
            <person name="Poehlein A."/>
            <person name="Mugweru J."/>
            <person name="Kipnyargis A."/>
            <person name="Kiplimo D."/>
            <person name="Orwa P."/>
            <person name="Daniel R."/>
        </authorList>
    </citation>
    <scope>NUCLEOTIDE SEQUENCE</scope>
    <source>
        <strain evidence="2">B1096_S55</strain>
    </source>
</reference>
<keyword evidence="1" id="KW-0812">Transmembrane</keyword>
<keyword evidence="1" id="KW-1133">Transmembrane helix</keyword>